<keyword evidence="3" id="KW-1185">Reference proteome</keyword>
<organism evidence="2 3">
    <name type="scientific">Rhizophagus irregularis</name>
    <dbReference type="NCBI Taxonomy" id="588596"/>
    <lineage>
        <taxon>Eukaryota</taxon>
        <taxon>Fungi</taxon>
        <taxon>Fungi incertae sedis</taxon>
        <taxon>Mucoromycota</taxon>
        <taxon>Glomeromycotina</taxon>
        <taxon>Glomeromycetes</taxon>
        <taxon>Glomerales</taxon>
        <taxon>Glomeraceae</taxon>
        <taxon>Rhizophagus</taxon>
    </lineage>
</organism>
<protein>
    <recommendedName>
        <fullName evidence="4">Protein kinase domain-containing protein</fullName>
    </recommendedName>
</protein>
<accession>A0A2I1GJC6</accession>
<reference evidence="2 3" key="1">
    <citation type="submission" date="2015-10" db="EMBL/GenBank/DDBJ databases">
        <title>Genome analyses suggest a sexual origin of heterokaryosis in a supposedly ancient asexual fungus.</title>
        <authorList>
            <person name="Ropars J."/>
            <person name="Sedzielewska K."/>
            <person name="Noel J."/>
            <person name="Charron P."/>
            <person name="Farinelli L."/>
            <person name="Marton T."/>
            <person name="Kruger M."/>
            <person name="Pelin A."/>
            <person name="Brachmann A."/>
            <person name="Corradi N."/>
        </authorList>
    </citation>
    <scope>NUCLEOTIDE SEQUENCE [LARGE SCALE GENOMIC DNA]</scope>
    <source>
        <strain evidence="2 3">A4</strain>
    </source>
</reference>
<evidence type="ECO:0008006" key="4">
    <source>
        <dbReference type="Google" id="ProtNLM"/>
    </source>
</evidence>
<dbReference type="InterPro" id="IPR011009">
    <property type="entry name" value="Kinase-like_dom_sf"/>
</dbReference>
<dbReference type="Gene3D" id="1.10.510.10">
    <property type="entry name" value="Transferase(Phosphotransferase) domain 1"/>
    <property type="match status" value="1"/>
</dbReference>
<feature type="region of interest" description="Disordered" evidence="1">
    <location>
        <begin position="120"/>
        <end position="156"/>
    </location>
</feature>
<dbReference type="SUPFAM" id="SSF56112">
    <property type="entry name" value="Protein kinase-like (PK-like)"/>
    <property type="match status" value="1"/>
</dbReference>
<dbReference type="VEuPathDB" id="FungiDB:RhiirFUN_026080"/>
<dbReference type="VEuPathDB" id="FungiDB:RhiirA1_519061"/>
<evidence type="ECO:0000256" key="1">
    <source>
        <dbReference type="SAM" id="MobiDB-lite"/>
    </source>
</evidence>
<proteinExistence type="predicted"/>
<dbReference type="EMBL" id="LLXI01000476">
    <property type="protein sequence ID" value="PKY46726.1"/>
    <property type="molecule type" value="Genomic_DNA"/>
</dbReference>
<evidence type="ECO:0000313" key="3">
    <source>
        <dbReference type="Proteomes" id="UP000234323"/>
    </source>
</evidence>
<name>A0A2I1GJC6_9GLOM</name>
<comment type="caution">
    <text evidence="2">The sequence shown here is derived from an EMBL/GenBank/DDBJ whole genome shotgun (WGS) entry which is preliminary data.</text>
</comment>
<sequence length="156" mass="17775">MEIFLTLHQPEVIVGKGYTFASDIYSVAMLLWEISSEQPPFANYNGDYSLAMDIVSAYHSKPYNFNISEDIDDLNLNNDSASKTTSDFKGKSKALSKVFQKLRLGSGDNNQDNYGKEIVKQQIKKQDVDDNEEDIFNNPNFYSEDQDEFEIPDDGF</sequence>
<gene>
    <name evidence="2" type="ORF">RhiirA4_461670</name>
</gene>
<feature type="compositionally biased region" description="Acidic residues" evidence="1">
    <location>
        <begin position="144"/>
        <end position="156"/>
    </location>
</feature>
<dbReference type="AlphaFoldDB" id="A0A2I1GJC6"/>
<evidence type="ECO:0000313" key="2">
    <source>
        <dbReference type="EMBL" id="PKY46726.1"/>
    </source>
</evidence>
<dbReference type="Proteomes" id="UP000234323">
    <property type="component" value="Unassembled WGS sequence"/>
</dbReference>